<keyword evidence="2" id="KW-0238">DNA-binding</keyword>
<proteinExistence type="inferred from homology"/>
<feature type="compositionally biased region" description="Acidic residues" evidence="3">
    <location>
        <begin position="100"/>
        <end position="116"/>
    </location>
</feature>
<accession>A0A2R8AA34</accession>
<dbReference type="SUPFAM" id="SSF47729">
    <property type="entry name" value="IHF-like DNA-binding proteins"/>
    <property type="match status" value="1"/>
</dbReference>
<evidence type="ECO:0000256" key="2">
    <source>
        <dbReference type="ARBA" id="ARBA00023125"/>
    </source>
</evidence>
<feature type="region of interest" description="Disordered" evidence="3">
    <location>
        <begin position="1"/>
        <end position="22"/>
    </location>
</feature>
<name>A0A2R8AA34_9RHOB</name>
<dbReference type="Gene3D" id="4.10.520.10">
    <property type="entry name" value="IHF-like DNA-binding proteins"/>
    <property type="match status" value="1"/>
</dbReference>
<dbReference type="GO" id="GO:0030527">
    <property type="term" value="F:structural constituent of chromatin"/>
    <property type="evidence" value="ECO:0007669"/>
    <property type="project" value="InterPro"/>
</dbReference>
<comment type="similarity">
    <text evidence="1">Belongs to the bacterial histone-like protein family.</text>
</comment>
<dbReference type="GO" id="GO:0003677">
    <property type="term" value="F:DNA binding"/>
    <property type="evidence" value="ECO:0007669"/>
    <property type="project" value="UniProtKB-KW"/>
</dbReference>
<evidence type="ECO:0000313" key="5">
    <source>
        <dbReference type="Proteomes" id="UP000244932"/>
    </source>
</evidence>
<dbReference type="Pfam" id="PF00216">
    <property type="entry name" value="Bac_DNA_binding"/>
    <property type="match status" value="1"/>
</dbReference>
<evidence type="ECO:0000256" key="1">
    <source>
        <dbReference type="ARBA" id="ARBA00010529"/>
    </source>
</evidence>
<feature type="region of interest" description="Disordered" evidence="3">
    <location>
        <begin position="92"/>
        <end position="116"/>
    </location>
</feature>
<sequence>MRLVDEMEAPEQDEATAPADLPEMIRKKQIVEQTAELTGMSKGEVRRVLDAALGYIRETLNDGNDVHYPTLGKIKIKVPDREGAKPQIRVALAKKSPADASDEGDGQPDDMYTDDE</sequence>
<dbReference type="AlphaFoldDB" id="A0A2R8AA34"/>
<keyword evidence="5" id="KW-1185">Reference proteome</keyword>
<organism evidence="4 5">
    <name type="scientific">Pontivivens insulae</name>
    <dbReference type="NCBI Taxonomy" id="1639689"/>
    <lineage>
        <taxon>Bacteria</taxon>
        <taxon>Pseudomonadati</taxon>
        <taxon>Pseudomonadota</taxon>
        <taxon>Alphaproteobacteria</taxon>
        <taxon>Rhodobacterales</taxon>
        <taxon>Paracoccaceae</taxon>
        <taxon>Pontivivens</taxon>
    </lineage>
</organism>
<reference evidence="4 5" key="1">
    <citation type="submission" date="2018-03" db="EMBL/GenBank/DDBJ databases">
        <authorList>
            <person name="Keele B.F."/>
        </authorList>
    </citation>
    <scope>NUCLEOTIDE SEQUENCE [LARGE SCALE GENOMIC DNA]</scope>
    <source>
        <strain evidence="4 5">CeCT 8812</strain>
    </source>
</reference>
<dbReference type="EMBL" id="OMKW01000002">
    <property type="protein sequence ID" value="SPF28975.1"/>
    <property type="molecule type" value="Genomic_DNA"/>
</dbReference>
<evidence type="ECO:0000256" key="3">
    <source>
        <dbReference type="SAM" id="MobiDB-lite"/>
    </source>
</evidence>
<evidence type="ECO:0008006" key="6">
    <source>
        <dbReference type="Google" id="ProtNLM"/>
    </source>
</evidence>
<dbReference type="OrthoDB" id="9799835at2"/>
<dbReference type="RefSeq" id="WP_108781714.1">
    <property type="nucleotide sequence ID" value="NZ_OMKW01000002.1"/>
</dbReference>
<dbReference type="InterPro" id="IPR010992">
    <property type="entry name" value="IHF-like_DNA-bd_dom_sf"/>
</dbReference>
<gene>
    <name evidence="4" type="ORF">POI8812_01278</name>
</gene>
<evidence type="ECO:0000313" key="4">
    <source>
        <dbReference type="EMBL" id="SPF28975.1"/>
    </source>
</evidence>
<protein>
    <recommendedName>
        <fullName evidence="6">DNA-binding protein HU</fullName>
    </recommendedName>
</protein>
<dbReference type="InterPro" id="IPR000119">
    <property type="entry name" value="Hist_DNA-bd"/>
</dbReference>
<feature type="compositionally biased region" description="Acidic residues" evidence="3">
    <location>
        <begin position="1"/>
        <end position="14"/>
    </location>
</feature>
<dbReference type="Proteomes" id="UP000244932">
    <property type="component" value="Unassembled WGS sequence"/>
</dbReference>